<dbReference type="InterPro" id="IPR011600">
    <property type="entry name" value="Pept_C14_caspase"/>
</dbReference>
<proteinExistence type="inferred from homology"/>
<reference evidence="6" key="1">
    <citation type="journal article" date="2022" name="IScience">
        <title>Evolution of zygomycete secretomes and the origins of terrestrial fungal ecologies.</title>
        <authorList>
            <person name="Chang Y."/>
            <person name="Wang Y."/>
            <person name="Mondo S."/>
            <person name="Ahrendt S."/>
            <person name="Andreopoulos W."/>
            <person name="Barry K."/>
            <person name="Beard J."/>
            <person name="Benny G.L."/>
            <person name="Blankenship S."/>
            <person name="Bonito G."/>
            <person name="Cuomo C."/>
            <person name="Desiro A."/>
            <person name="Gervers K.A."/>
            <person name="Hundley H."/>
            <person name="Kuo A."/>
            <person name="LaButti K."/>
            <person name="Lang B.F."/>
            <person name="Lipzen A."/>
            <person name="O'Donnell K."/>
            <person name="Pangilinan J."/>
            <person name="Reynolds N."/>
            <person name="Sandor L."/>
            <person name="Smith M.E."/>
            <person name="Tsang A."/>
            <person name="Grigoriev I.V."/>
            <person name="Stajich J.E."/>
            <person name="Spatafora J.W."/>
        </authorList>
    </citation>
    <scope>NUCLEOTIDE SEQUENCE</scope>
    <source>
        <strain evidence="6">RSA 2281</strain>
    </source>
</reference>
<dbReference type="GO" id="GO:0006508">
    <property type="term" value="P:proteolysis"/>
    <property type="evidence" value="ECO:0007669"/>
    <property type="project" value="InterPro"/>
</dbReference>
<accession>A0AAD5PKK8</accession>
<dbReference type="PANTHER" id="PTHR48104">
    <property type="entry name" value="METACASPASE-4"/>
    <property type="match status" value="1"/>
</dbReference>
<dbReference type="PANTHER" id="PTHR48104:SF30">
    <property type="entry name" value="METACASPASE-1"/>
    <property type="match status" value="1"/>
</dbReference>
<keyword evidence="2" id="KW-0053">Apoptosis</keyword>
<evidence type="ECO:0000256" key="1">
    <source>
        <dbReference type="ARBA" id="ARBA00009005"/>
    </source>
</evidence>
<dbReference type="InterPro" id="IPR050452">
    <property type="entry name" value="Metacaspase"/>
</dbReference>
<sequence length="347" mass="39197">MSDSEQYIPMAPGTPVPTFRSDSGLQLHVHPLVKDQPDPEYVLSNCQGRKRALLIGINYFDTQHELKGCVNDVHNIKEFLTDLYGFQEEDMRILTDDQTDDPHKMPTRVNILTSMQWLIEDAQENDSFFLHFSGHGGRVKDTSGDEYDGFDETIYPLDFERYEGNSGQIIDDDMHDLLVRPLPAGCRLTAIFDSCHSGTALDLPYVYSTQGEIKDHNLFKFAGRRILHAGLAYATGDKENAKMFISELPGQIKEASSVTQENRRTNSSRADVIMFSGCKDYQSSADVQEGDPTGAMSFAFIKTLRENPDQSYQELLVSLREILGEKYSQRPQMSSSHPIDVSLRFIC</sequence>
<feature type="domain" description="Peptidase C14 caspase" evidence="5">
    <location>
        <begin position="49"/>
        <end position="337"/>
    </location>
</feature>
<dbReference type="AlphaFoldDB" id="A0AAD5PKK8"/>
<evidence type="ECO:0000259" key="5">
    <source>
        <dbReference type="Pfam" id="PF00656"/>
    </source>
</evidence>
<name>A0AAD5PKK8_9FUNG</name>
<feature type="region of interest" description="Disordered" evidence="4">
    <location>
        <begin position="1"/>
        <end position="21"/>
    </location>
</feature>
<keyword evidence="7" id="KW-1185">Reference proteome</keyword>
<gene>
    <name evidence="6" type="ORF">BDA99DRAFT_554254</name>
</gene>
<dbReference type="Proteomes" id="UP001209540">
    <property type="component" value="Unassembled WGS sequence"/>
</dbReference>
<comment type="similarity">
    <text evidence="1">Belongs to the peptidase C14B family.</text>
</comment>
<organism evidence="6 7">
    <name type="scientific">Phascolomyces articulosus</name>
    <dbReference type="NCBI Taxonomy" id="60185"/>
    <lineage>
        <taxon>Eukaryota</taxon>
        <taxon>Fungi</taxon>
        <taxon>Fungi incertae sedis</taxon>
        <taxon>Mucoromycota</taxon>
        <taxon>Mucoromycotina</taxon>
        <taxon>Mucoromycetes</taxon>
        <taxon>Mucorales</taxon>
        <taxon>Lichtheimiaceae</taxon>
        <taxon>Phascolomyces</taxon>
    </lineage>
</organism>
<dbReference type="EMBL" id="JAIXMP010000001">
    <property type="protein sequence ID" value="KAI9278637.1"/>
    <property type="molecule type" value="Genomic_DNA"/>
</dbReference>
<evidence type="ECO:0000313" key="7">
    <source>
        <dbReference type="Proteomes" id="UP001209540"/>
    </source>
</evidence>
<dbReference type="GO" id="GO:0005737">
    <property type="term" value="C:cytoplasm"/>
    <property type="evidence" value="ECO:0007669"/>
    <property type="project" value="TreeGrafter"/>
</dbReference>
<keyword evidence="3" id="KW-0788">Thiol protease</keyword>
<protein>
    <submittedName>
        <fullName evidence="6">Peptidase C14</fullName>
    </submittedName>
</protein>
<dbReference type="Gene3D" id="3.40.50.12660">
    <property type="match status" value="2"/>
</dbReference>
<dbReference type="SUPFAM" id="SSF52129">
    <property type="entry name" value="Caspase-like"/>
    <property type="match status" value="1"/>
</dbReference>
<dbReference type="Pfam" id="PF00656">
    <property type="entry name" value="Peptidase_C14"/>
    <property type="match status" value="1"/>
</dbReference>
<evidence type="ECO:0000256" key="4">
    <source>
        <dbReference type="SAM" id="MobiDB-lite"/>
    </source>
</evidence>
<evidence type="ECO:0000256" key="2">
    <source>
        <dbReference type="ARBA" id="ARBA00022703"/>
    </source>
</evidence>
<evidence type="ECO:0000256" key="3">
    <source>
        <dbReference type="ARBA" id="ARBA00022807"/>
    </source>
</evidence>
<dbReference type="InterPro" id="IPR029030">
    <property type="entry name" value="Caspase-like_dom_sf"/>
</dbReference>
<keyword evidence="3" id="KW-0645">Protease</keyword>
<comment type="caution">
    <text evidence="6">The sequence shown here is derived from an EMBL/GenBank/DDBJ whole genome shotgun (WGS) entry which is preliminary data.</text>
</comment>
<reference evidence="6" key="2">
    <citation type="submission" date="2023-02" db="EMBL/GenBank/DDBJ databases">
        <authorList>
            <consortium name="DOE Joint Genome Institute"/>
            <person name="Mondo S.J."/>
            <person name="Chang Y."/>
            <person name="Wang Y."/>
            <person name="Ahrendt S."/>
            <person name="Andreopoulos W."/>
            <person name="Barry K."/>
            <person name="Beard J."/>
            <person name="Benny G.L."/>
            <person name="Blankenship S."/>
            <person name="Bonito G."/>
            <person name="Cuomo C."/>
            <person name="Desiro A."/>
            <person name="Gervers K.A."/>
            <person name="Hundley H."/>
            <person name="Kuo A."/>
            <person name="LaButti K."/>
            <person name="Lang B.F."/>
            <person name="Lipzen A."/>
            <person name="O'Donnell K."/>
            <person name="Pangilinan J."/>
            <person name="Reynolds N."/>
            <person name="Sandor L."/>
            <person name="Smith M.W."/>
            <person name="Tsang A."/>
            <person name="Grigoriev I.V."/>
            <person name="Stajich J.E."/>
            <person name="Spatafora J.W."/>
        </authorList>
    </citation>
    <scope>NUCLEOTIDE SEQUENCE</scope>
    <source>
        <strain evidence="6">RSA 2281</strain>
    </source>
</reference>
<dbReference type="GO" id="GO:0004197">
    <property type="term" value="F:cysteine-type endopeptidase activity"/>
    <property type="evidence" value="ECO:0007669"/>
    <property type="project" value="InterPro"/>
</dbReference>
<dbReference type="GO" id="GO:0006915">
    <property type="term" value="P:apoptotic process"/>
    <property type="evidence" value="ECO:0007669"/>
    <property type="project" value="UniProtKB-KW"/>
</dbReference>
<evidence type="ECO:0000313" key="6">
    <source>
        <dbReference type="EMBL" id="KAI9278637.1"/>
    </source>
</evidence>
<keyword evidence="3" id="KW-0378">Hydrolase</keyword>